<evidence type="ECO:0000256" key="1">
    <source>
        <dbReference type="SAM" id="MobiDB-lite"/>
    </source>
</evidence>
<dbReference type="Gene3D" id="3.10.20.230">
    <property type="entry name" value="Doublecortin domain"/>
    <property type="match status" value="1"/>
</dbReference>
<dbReference type="InterPro" id="IPR036572">
    <property type="entry name" value="Doublecortin_dom_sf"/>
</dbReference>
<feature type="compositionally biased region" description="Basic and acidic residues" evidence="1">
    <location>
        <begin position="342"/>
        <end position="378"/>
    </location>
</feature>
<evidence type="ECO:0000313" key="4">
    <source>
        <dbReference type="Proteomes" id="UP000821837"/>
    </source>
</evidence>
<feature type="region of interest" description="Disordered" evidence="1">
    <location>
        <begin position="188"/>
        <end position="284"/>
    </location>
</feature>
<dbReference type="Proteomes" id="UP000821837">
    <property type="component" value="Unassembled WGS sequence"/>
</dbReference>
<dbReference type="InterPro" id="IPR003533">
    <property type="entry name" value="Doublecortin_dom"/>
</dbReference>
<dbReference type="GO" id="GO:0005815">
    <property type="term" value="C:microtubule organizing center"/>
    <property type="evidence" value="ECO:0007669"/>
    <property type="project" value="TreeGrafter"/>
</dbReference>
<feature type="compositionally biased region" description="Low complexity" evidence="1">
    <location>
        <begin position="477"/>
        <end position="490"/>
    </location>
</feature>
<dbReference type="EMBL" id="JABSTV010001248">
    <property type="protein sequence ID" value="KAH7969918.1"/>
    <property type="molecule type" value="Genomic_DNA"/>
</dbReference>
<feature type="compositionally biased region" description="Polar residues" evidence="1">
    <location>
        <begin position="411"/>
        <end position="436"/>
    </location>
</feature>
<name>A0A9D4Q8M7_RHISA</name>
<feature type="compositionally biased region" description="Basic and acidic residues" evidence="1">
    <location>
        <begin position="188"/>
        <end position="200"/>
    </location>
</feature>
<evidence type="ECO:0000313" key="3">
    <source>
        <dbReference type="EMBL" id="KAH7969918.1"/>
    </source>
</evidence>
<feature type="compositionally biased region" description="Basic and acidic residues" evidence="1">
    <location>
        <begin position="541"/>
        <end position="553"/>
    </location>
</feature>
<feature type="compositionally biased region" description="Basic and acidic residues" evidence="1">
    <location>
        <begin position="495"/>
        <end position="506"/>
    </location>
</feature>
<reference evidence="3" key="1">
    <citation type="journal article" date="2020" name="Cell">
        <title>Large-Scale Comparative Analyses of Tick Genomes Elucidate Their Genetic Diversity and Vector Capacities.</title>
        <authorList>
            <consortium name="Tick Genome and Microbiome Consortium (TIGMIC)"/>
            <person name="Jia N."/>
            <person name="Wang J."/>
            <person name="Shi W."/>
            <person name="Du L."/>
            <person name="Sun Y."/>
            <person name="Zhan W."/>
            <person name="Jiang J.F."/>
            <person name="Wang Q."/>
            <person name="Zhang B."/>
            <person name="Ji P."/>
            <person name="Bell-Sakyi L."/>
            <person name="Cui X.M."/>
            <person name="Yuan T.T."/>
            <person name="Jiang B.G."/>
            <person name="Yang W.F."/>
            <person name="Lam T.T."/>
            <person name="Chang Q.C."/>
            <person name="Ding S.J."/>
            <person name="Wang X.J."/>
            <person name="Zhu J.G."/>
            <person name="Ruan X.D."/>
            <person name="Zhao L."/>
            <person name="Wei J.T."/>
            <person name="Ye R.Z."/>
            <person name="Que T.C."/>
            <person name="Du C.H."/>
            <person name="Zhou Y.H."/>
            <person name="Cheng J.X."/>
            <person name="Dai P.F."/>
            <person name="Guo W.B."/>
            <person name="Han X.H."/>
            <person name="Huang E.J."/>
            <person name="Li L.F."/>
            <person name="Wei W."/>
            <person name="Gao Y.C."/>
            <person name="Liu J.Z."/>
            <person name="Shao H.Z."/>
            <person name="Wang X."/>
            <person name="Wang C.C."/>
            <person name="Yang T.C."/>
            <person name="Huo Q.B."/>
            <person name="Li W."/>
            <person name="Chen H.Y."/>
            <person name="Chen S.E."/>
            <person name="Zhou L.G."/>
            <person name="Ni X.B."/>
            <person name="Tian J.H."/>
            <person name="Sheng Y."/>
            <person name="Liu T."/>
            <person name="Pan Y.S."/>
            <person name="Xia L.Y."/>
            <person name="Li J."/>
            <person name="Zhao F."/>
            <person name="Cao W.C."/>
        </authorList>
    </citation>
    <scope>NUCLEOTIDE SEQUENCE</scope>
    <source>
        <strain evidence="3">Rsan-2018</strain>
    </source>
</reference>
<protein>
    <recommendedName>
        <fullName evidence="2">Doublecortin domain-containing protein</fullName>
    </recommendedName>
</protein>
<dbReference type="GO" id="GO:0005874">
    <property type="term" value="C:microtubule"/>
    <property type="evidence" value="ECO:0007669"/>
    <property type="project" value="TreeGrafter"/>
</dbReference>
<gene>
    <name evidence="3" type="ORF">HPB52_022629</name>
</gene>
<evidence type="ECO:0000259" key="2">
    <source>
        <dbReference type="PROSITE" id="PS50309"/>
    </source>
</evidence>
<dbReference type="SUPFAM" id="SSF89837">
    <property type="entry name" value="Doublecortin (DC)"/>
    <property type="match status" value="1"/>
</dbReference>
<dbReference type="PROSITE" id="PS50309">
    <property type="entry name" value="DC"/>
    <property type="match status" value="1"/>
</dbReference>
<proteinExistence type="predicted"/>
<feature type="compositionally biased region" description="Basic and acidic residues" evidence="1">
    <location>
        <begin position="650"/>
        <end position="669"/>
    </location>
</feature>
<feature type="region of interest" description="Disordered" evidence="1">
    <location>
        <begin position="298"/>
        <end position="681"/>
    </location>
</feature>
<dbReference type="Pfam" id="PF03607">
    <property type="entry name" value="DCX"/>
    <property type="match status" value="1"/>
</dbReference>
<comment type="caution">
    <text evidence="3">The sequence shown here is derived from an EMBL/GenBank/DDBJ whole genome shotgun (WGS) entry which is preliminary data.</text>
</comment>
<dbReference type="PANTHER" id="PTHR23004">
    <property type="entry name" value="DOUBLECORTIN DOMAIN CONTAINING 2"/>
    <property type="match status" value="1"/>
</dbReference>
<feature type="compositionally biased region" description="Polar residues" evidence="1">
    <location>
        <begin position="379"/>
        <end position="392"/>
    </location>
</feature>
<feature type="domain" description="Doublecortin" evidence="2">
    <location>
        <begin position="25"/>
        <end position="108"/>
    </location>
</feature>
<dbReference type="AlphaFoldDB" id="A0A9D4Q8M7"/>
<dbReference type="VEuPathDB" id="VectorBase:RSAN_048054"/>
<feature type="compositionally biased region" description="Basic and acidic residues" evidence="1">
    <location>
        <begin position="860"/>
        <end position="879"/>
    </location>
</feature>
<accession>A0A9D4Q8M7</accession>
<feature type="compositionally biased region" description="Polar residues" evidence="1">
    <location>
        <begin position="556"/>
        <end position="568"/>
    </location>
</feature>
<organism evidence="3 4">
    <name type="scientific">Rhipicephalus sanguineus</name>
    <name type="common">Brown dog tick</name>
    <name type="synonym">Ixodes sanguineus</name>
    <dbReference type="NCBI Taxonomy" id="34632"/>
    <lineage>
        <taxon>Eukaryota</taxon>
        <taxon>Metazoa</taxon>
        <taxon>Ecdysozoa</taxon>
        <taxon>Arthropoda</taxon>
        <taxon>Chelicerata</taxon>
        <taxon>Arachnida</taxon>
        <taxon>Acari</taxon>
        <taxon>Parasitiformes</taxon>
        <taxon>Ixodida</taxon>
        <taxon>Ixodoidea</taxon>
        <taxon>Ixodidae</taxon>
        <taxon>Rhipicephalinae</taxon>
        <taxon>Rhipicephalus</taxon>
        <taxon>Rhipicephalus</taxon>
    </lineage>
</organism>
<feature type="region of interest" description="Disordered" evidence="1">
    <location>
        <begin position="853"/>
        <end position="879"/>
    </location>
</feature>
<dbReference type="GO" id="GO:0035556">
    <property type="term" value="P:intracellular signal transduction"/>
    <property type="evidence" value="ECO:0007669"/>
    <property type="project" value="InterPro"/>
</dbReference>
<dbReference type="SMART" id="SM00537">
    <property type="entry name" value="DCX"/>
    <property type="match status" value="1"/>
</dbReference>
<feature type="compositionally biased region" description="Polar residues" evidence="1">
    <location>
        <begin position="113"/>
        <end position="125"/>
    </location>
</feature>
<dbReference type="PANTHER" id="PTHR23004:SF11">
    <property type="entry name" value="PROTEIN RPI-1"/>
    <property type="match status" value="1"/>
</dbReference>
<feature type="region of interest" description="Disordered" evidence="1">
    <location>
        <begin position="113"/>
        <end position="145"/>
    </location>
</feature>
<feature type="compositionally biased region" description="Polar residues" evidence="1">
    <location>
        <begin position="625"/>
        <end position="637"/>
    </location>
</feature>
<sequence length="879" mass="96276">MAASDEESNNHRIPRVALAEMPDSRWVYMYLNGDEHFEPLRTLVNQRHYRSLESLLEKLTERIRPSFGAIRSIYTPRYGHRVSSIDDLRTNERYVAAGYEKFRQLPHGRTYETLAQNSPGNPSQSAIAEAEDENEDSAADARGHSQETAIAMKEASTSTTEDKETATTMSLYNNQEMEDSAIQTGSLEEVRTEEDNRDAPPQDSLGESTVHHTALDESAAEPTNEKSDSNETLNHSSQSPEPVVSPPENPGPDGSTQPPVEDVSASVVADTASPATNEVVYDDPSEIAYATPLQDAKRLQDLEQHLHRMSGNSNHKLKTSPDRASKPEESDNISLASLNSFYEHEQQLQRAETEASKNTDRRSGSRHSAKLEYSETPKQHSSVTDSSANRETPATYAIEKNEEFNAETIAATESSGAQPQPTASTEEQLGSVQGSASVERPRPAARRKSSGSINVAAVSVLGSEPHATPNGSPMTQRSVRVSESRASVNSTSSVTRRDSLNEGVSRRERRSSLHSFTSLGLSPAETNGRVAGLSKQSSVDEVPRSNKSSEKRPSKTSRTSSQDRTQGTVAEKSALKNPSGSISHVSRKANNDSKASTHAKVSKSGTEKKPSATKSKRPAEEESNNKAWSRSSSVESLKSNKDSGYSPASERSKDSTEAPQRQRDVKDASKTPGSSSKRSENKLSSLYYATSPPHSPIRTYAYLLQEKNPAPSYDYRAPENGPTNQAVYNAAPLRYSSATKNQWKPDTYPILEEEDVFYAKSSRGKNMDAYREINLDEDSGGVFRARQFLSDAGGAVEIQESMDTKIDVPIDDMEALEVEEEYLPPEHIRIDRTASGGPGHRIVTFLPSAGSGRGGCATSSDKRTMTRHISRDDVQRMVI</sequence>
<feature type="compositionally biased region" description="Basic and acidic residues" evidence="1">
    <location>
        <begin position="319"/>
        <end position="329"/>
    </location>
</feature>
<feature type="compositionally biased region" description="Acidic residues" evidence="1">
    <location>
        <begin position="129"/>
        <end position="138"/>
    </location>
</feature>
<reference evidence="3" key="2">
    <citation type="submission" date="2021-09" db="EMBL/GenBank/DDBJ databases">
        <authorList>
            <person name="Jia N."/>
            <person name="Wang J."/>
            <person name="Shi W."/>
            <person name="Du L."/>
            <person name="Sun Y."/>
            <person name="Zhan W."/>
            <person name="Jiang J."/>
            <person name="Wang Q."/>
            <person name="Zhang B."/>
            <person name="Ji P."/>
            <person name="Sakyi L.B."/>
            <person name="Cui X."/>
            <person name="Yuan T."/>
            <person name="Jiang B."/>
            <person name="Yang W."/>
            <person name="Lam T.T.-Y."/>
            <person name="Chang Q."/>
            <person name="Ding S."/>
            <person name="Wang X."/>
            <person name="Zhu J."/>
            <person name="Ruan X."/>
            <person name="Zhao L."/>
            <person name="Wei J."/>
            <person name="Que T."/>
            <person name="Du C."/>
            <person name="Cheng J."/>
            <person name="Dai P."/>
            <person name="Han X."/>
            <person name="Huang E."/>
            <person name="Gao Y."/>
            <person name="Liu J."/>
            <person name="Shao H."/>
            <person name="Ye R."/>
            <person name="Li L."/>
            <person name="Wei W."/>
            <person name="Wang X."/>
            <person name="Wang C."/>
            <person name="Huo Q."/>
            <person name="Li W."/>
            <person name="Guo W."/>
            <person name="Chen H."/>
            <person name="Chen S."/>
            <person name="Zhou L."/>
            <person name="Zhou L."/>
            <person name="Ni X."/>
            <person name="Tian J."/>
            <person name="Zhou Y."/>
            <person name="Sheng Y."/>
            <person name="Liu T."/>
            <person name="Pan Y."/>
            <person name="Xia L."/>
            <person name="Li J."/>
            <person name="Zhao F."/>
            <person name="Cao W."/>
        </authorList>
    </citation>
    <scope>NUCLEOTIDE SEQUENCE</scope>
    <source>
        <strain evidence="3">Rsan-2018</strain>
        <tissue evidence="3">Larvae</tissue>
    </source>
</reference>
<keyword evidence="4" id="KW-1185">Reference proteome</keyword>